<gene>
    <name evidence="1" type="ORF">dnm_065570</name>
</gene>
<organism evidence="1 2">
    <name type="scientific">Desulfonema magnum</name>
    <dbReference type="NCBI Taxonomy" id="45655"/>
    <lineage>
        <taxon>Bacteria</taxon>
        <taxon>Pseudomonadati</taxon>
        <taxon>Thermodesulfobacteriota</taxon>
        <taxon>Desulfobacteria</taxon>
        <taxon>Desulfobacterales</taxon>
        <taxon>Desulfococcaceae</taxon>
        <taxon>Desulfonema</taxon>
    </lineage>
</organism>
<dbReference type="AlphaFoldDB" id="A0A975BRS8"/>
<dbReference type="EMBL" id="CP061800">
    <property type="protein sequence ID" value="QTA90496.1"/>
    <property type="molecule type" value="Genomic_DNA"/>
</dbReference>
<dbReference type="KEGG" id="dmm:dnm_065570"/>
<evidence type="ECO:0000313" key="1">
    <source>
        <dbReference type="EMBL" id="QTA90496.1"/>
    </source>
</evidence>
<evidence type="ECO:0000313" key="2">
    <source>
        <dbReference type="Proteomes" id="UP000663722"/>
    </source>
</evidence>
<name>A0A975BRS8_9BACT</name>
<accession>A0A975BRS8</accession>
<keyword evidence="2" id="KW-1185">Reference proteome</keyword>
<proteinExistence type="predicted"/>
<dbReference type="Proteomes" id="UP000663722">
    <property type="component" value="Chromosome"/>
</dbReference>
<sequence length="37" mass="4390">MSGTYLTVTLSEILYEFNSKIFEKIKKNLKKHDNSIR</sequence>
<reference evidence="1" key="1">
    <citation type="journal article" date="2021" name="Microb. Physiol.">
        <title>Proteogenomic Insights into the Physiology of Marine, Sulfate-Reducing, Filamentous Desulfonema limicola and Desulfonema magnum.</title>
        <authorList>
            <person name="Schnaars V."/>
            <person name="Wohlbrand L."/>
            <person name="Scheve S."/>
            <person name="Hinrichs C."/>
            <person name="Reinhardt R."/>
            <person name="Rabus R."/>
        </authorList>
    </citation>
    <scope>NUCLEOTIDE SEQUENCE</scope>
    <source>
        <strain evidence="1">4be13</strain>
    </source>
</reference>
<protein>
    <submittedName>
        <fullName evidence="1">Uncharacterized protein</fullName>
    </submittedName>
</protein>